<dbReference type="InterPro" id="IPR027417">
    <property type="entry name" value="P-loop_NTPase"/>
</dbReference>
<sequence length="84" mass="9386">MFRHGAKLISVESEHRADEIAAAVHSEMLWMAAATAMILQDMRASVRSGDPAPRLRPLLFVRPPGIGKTYWARSLAQHLMVPHQ</sequence>
<dbReference type="OrthoDB" id="5297432at2"/>
<dbReference type="Gene3D" id="3.40.50.300">
    <property type="entry name" value="P-loop containing nucleotide triphosphate hydrolases"/>
    <property type="match status" value="1"/>
</dbReference>
<keyword evidence="2" id="KW-1185">Reference proteome</keyword>
<dbReference type="AlphaFoldDB" id="A0A1I2CSS5"/>
<evidence type="ECO:0000313" key="1">
    <source>
        <dbReference type="EMBL" id="SFE70843.1"/>
    </source>
</evidence>
<name>A0A1I2CSS5_9RHOB</name>
<dbReference type="Proteomes" id="UP000198977">
    <property type="component" value="Unassembled WGS sequence"/>
</dbReference>
<evidence type="ECO:0000313" key="2">
    <source>
        <dbReference type="Proteomes" id="UP000198977"/>
    </source>
</evidence>
<proteinExistence type="predicted"/>
<accession>A0A1I2CSS5</accession>
<reference evidence="1 2" key="1">
    <citation type="submission" date="2016-10" db="EMBL/GenBank/DDBJ databases">
        <authorList>
            <person name="de Groot N.N."/>
        </authorList>
    </citation>
    <scope>NUCLEOTIDE SEQUENCE [LARGE SCALE GENOMIC DNA]</scope>
    <source>
        <strain evidence="1 2">DSM 11443</strain>
    </source>
</reference>
<dbReference type="STRING" id="74348.SAMN04488523_109206"/>
<organism evidence="1 2">
    <name type="scientific">Sulfitobacter brevis</name>
    <dbReference type="NCBI Taxonomy" id="74348"/>
    <lineage>
        <taxon>Bacteria</taxon>
        <taxon>Pseudomonadati</taxon>
        <taxon>Pseudomonadota</taxon>
        <taxon>Alphaproteobacteria</taxon>
        <taxon>Rhodobacterales</taxon>
        <taxon>Roseobacteraceae</taxon>
        <taxon>Sulfitobacter</taxon>
    </lineage>
</organism>
<dbReference type="SUPFAM" id="SSF52540">
    <property type="entry name" value="P-loop containing nucleoside triphosphate hydrolases"/>
    <property type="match status" value="1"/>
</dbReference>
<dbReference type="RefSeq" id="WP_093924439.1">
    <property type="nucleotide sequence ID" value="NZ_FOMW01000009.1"/>
</dbReference>
<gene>
    <name evidence="1" type="ORF">SAMN04488523_109206</name>
</gene>
<dbReference type="EMBL" id="FOMW01000009">
    <property type="protein sequence ID" value="SFE70843.1"/>
    <property type="molecule type" value="Genomic_DNA"/>
</dbReference>
<protein>
    <submittedName>
        <fullName evidence="1">Uncharacterized protein</fullName>
    </submittedName>
</protein>